<evidence type="ECO:0000313" key="2">
    <source>
        <dbReference type="Proteomes" id="UP000001062"/>
    </source>
</evidence>
<organism evidence="1 2">
    <name type="scientific">Marinomonas mediterranea (strain ATCC 700492 / JCM 21426 / NBRC 103028 / MMB-1)</name>
    <dbReference type="NCBI Taxonomy" id="717774"/>
    <lineage>
        <taxon>Bacteria</taxon>
        <taxon>Pseudomonadati</taxon>
        <taxon>Pseudomonadota</taxon>
        <taxon>Gammaproteobacteria</taxon>
        <taxon>Oceanospirillales</taxon>
        <taxon>Oceanospirillaceae</taxon>
        <taxon>Marinomonas</taxon>
    </lineage>
</organism>
<dbReference type="AlphaFoldDB" id="F2JWB2"/>
<dbReference type="EMBL" id="CP002583">
    <property type="protein sequence ID" value="ADZ89500.1"/>
    <property type="molecule type" value="Genomic_DNA"/>
</dbReference>
<evidence type="ECO:0000313" key="1">
    <source>
        <dbReference type="EMBL" id="ADZ89500.1"/>
    </source>
</evidence>
<keyword evidence="2" id="KW-1185">Reference proteome</keyword>
<reference evidence="1 2" key="1">
    <citation type="journal article" date="2012" name="Stand. Genomic Sci.">
        <title>Complete genome sequence of the melanogenic marine bacterium Marinomonas mediterranea type strain (MMB-1(T)).</title>
        <authorList>
            <person name="Lucas-Elio P."/>
            <person name="Goodwin L."/>
            <person name="Woyke T."/>
            <person name="Pitluck S."/>
            <person name="Nolan M."/>
            <person name="Kyrpides N.C."/>
            <person name="Detter J.C."/>
            <person name="Copeland A."/>
            <person name="Teshima H."/>
            <person name="Bruce D."/>
            <person name="Detter C."/>
            <person name="Tapia R."/>
            <person name="Han S."/>
            <person name="Land M.L."/>
            <person name="Ivanova N."/>
            <person name="Mikhailova N."/>
            <person name="Johnston A.W."/>
            <person name="Sanchez-Amat A."/>
        </authorList>
    </citation>
    <scope>NUCLEOTIDE SEQUENCE [LARGE SCALE GENOMIC DNA]</scope>
    <source>
        <strain evidence="2">ATCC 700492 / JCM 21426 / NBRC 103028 / MMB-1</strain>
    </source>
</reference>
<name>F2JWB2_MARM1</name>
<protein>
    <submittedName>
        <fullName evidence="1">Uncharacterized protein</fullName>
    </submittedName>
</protein>
<accession>F2JWB2</accession>
<dbReference type="KEGG" id="mme:Marme_0196"/>
<proteinExistence type="predicted"/>
<sequence>MACGHKVVLKDGIVRKIWAMKRQNYRVHRIQKRDALTSLFYTHGRYSDGCDR</sequence>
<gene>
    <name evidence="1" type="ordered locus">Marme_0196</name>
</gene>
<dbReference type="Proteomes" id="UP000001062">
    <property type="component" value="Chromosome"/>
</dbReference>
<dbReference type="HOGENOM" id="CLU_3081592_0_0_6"/>